<sequence length="176" mass="19741">MKKFIFTLILLSGITIYADGQTDNKHFSYTTYIGTGLSMSQPSRTPFTWQIIGHYHINQRLTIGAGSGLSIYEKALIPLYANAQFFIIRPRKLTPYLECNIGGAFSTAQKANGGFYLSPCAGAQLKMSKKLKMNLAVGYELQKLERAKEHTDPYFHTEFKEELSHGSITLKVGLTY</sequence>
<protein>
    <recommendedName>
        <fullName evidence="6">Porin family protein</fullName>
    </recommendedName>
</protein>
<dbReference type="Proteomes" id="UP000434604">
    <property type="component" value="Unassembled WGS sequence"/>
</dbReference>
<evidence type="ECO:0000313" key="3">
    <source>
        <dbReference type="EMBL" id="MCA4703568.1"/>
    </source>
</evidence>
<evidence type="ECO:0000313" key="1">
    <source>
        <dbReference type="EMBL" id="KAA9046859.1"/>
    </source>
</evidence>
<reference evidence="2 5" key="3">
    <citation type="journal article" date="2019" name="Nat. Med.">
        <title>A library of human gut bacterial isolates paired with longitudinal multiomics data enables mechanistic microbiome research.</title>
        <authorList>
            <person name="Poyet M."/>
            <person name="Groussin M."/>
            <person name="Gibbons S.M."/>
            <person name="Avila-Pacheco J."/>
            <person name="Jiang X."/>
            <person name="Kearney S.M."/>
            <person name="Perrotta A.R."/>
            <person name="Berdy B."/>
            <person name="Zhao S."/>
            <person name="Lieberman T.D."/>
            <person name="Swanson P.K."/>
            <person name="Smith M."/>
            <person name="Roesemann S."/>
            <person name="Alexander J.E."/>
            <person name="Rich S.A."/>
            <person name="Livny J."/>
            <person name="Vlamakis H."/>
            <person name="Clish C."/>
            <person name="Bullock K."/>
            <person name="Deik A."/>
            <person name="Scott J."/>
            <person name="Pierce K.A."/>
            <person name="Xavier R.J."/>
            <person name="Alm E.J."/>
        </authorList>
    </citation>
    <scope>NUCLEOTIDE SEQUENCE [LARGE SCALE GENOMIC DNA]</scope>
    <source>
        <strain evidence="2 5">BIOML-A58</strain>
    </source>
</reference>
<evidence type="ECO:0000313" key="4">
    <source>
        <dbReference type="Proteomes" id="UP000327007"/>
    </source>
</evidence>
<dbReference type="Proteomes" id="UP000327007">
    <property type="component" value="Unassembled WGS sequence"/>
</dbReference>
<dbReference type="Proteomes" id="UP001198461">
    <property type="component" value="Unassembled WGS sequence"/>
</dbReference>
<reference evidence="3" key="5">
    <citation type="submission" date="2023-08" db="EMBL/GenBank/DDBJ databases">
        <title>Mucin Metabolism Genes Underlie the Key Renovations of Bacteroides xylanisolvens Genomes in Captive Great Apes.</title>
        <authorList>
            <person name="Nishida A.H."/>
        </authorList>
    </citation>
    <scope>NUCLEOTIDE SEQUENCE</scope>
    <source>
        <strain evidence="3">P13.H9</strain>
    </source>
</reference>
<gene>
    <name evidence="1" type="ORF">F6S82_09670</name>
    <name evidence="2" type="ORF">GA398_01145</name>
    <name evidence="3" type="ORF">LD004_08060</name>
</gene>
<dbReference type="AlphaFoldDB" id="A0A5N0LV45"/>
<name>A0A5N0LV45_9BACE</name>
<dbReference type="EMBL" id="WDED01000002">
    <property type="protein sequence ID" value="KAB6149878.1"/>
    <property type="molecule type" value="Genomic_DNA"/>
</dbReference>
<reference evidence="1" key="4">
    <citation type="submission" date="2019-09" db="EMBL/GenBank/DDBJ databases">
        <authorList>
            <person name="Ross B.D."/>
            <person name="Verster A.J."/>
            <person name="Radey M.C."/>
            <person name="Schmidtke D.T."/>
            <person name="Pope C.E."/>
            <person name="Hoffman L.R."/>
            <person name="Hajjar A.M."/>
            <person name="Peterson S.B."/>
            <person name="Borenstein E."/>
            <person name="Mougous J.D."/>
        </authorList>
    </citation>
    <scope>NUCLEOTIDE SEQUENCE</scope>
    <source>
        <strain evidence="1">H204</strain>
    </source>
</reference>
<reference evidence="1" key="2">
    <citation type="journal article" date="2019" name="bioRxiv">
        <title>Acquired interbacterial defense systems protect against interspecies antagonism in the human gut microbiome.</title>
        <authorList>
            <person name="Ross B.D."/>
            <person name="Verster A.J."/>
            <person name="Radey M.C."/>
            <person name="Schmidtke D.T."/>
            <person name="Pope C.E."/>
            <person name="Hoffman L.R."/>
            <person name="Hajjar A.M."/>
            <person name="Peterson S.B."/>
            <person name="Borenstein E."/>
            <person name="Mougous J.D."/>
        </authorList>
    </citation>
    <scope>NUCLEOTIDE SEQUENCE</scope>
    <source>
        <strain evidence="1">H204</strain>
    </source>
</reference>
<proteinExistence type="predicted"/>
<evidence type="ECO:0008006" key="6">
    <source>
        <dbReference type="Google" id="ProtNLM"/>
    </source>
</evidence>
<dbReference type="EMBL" id="JAIWYE010000016">
    <property type="protein sequence ID" value="MCA4703568.1"/>
    <property type="molecule type" value="Genomic_DNA"/>
</dbReference>
<accession>A0A5N0LV45</accession>
<dbReference type="EMBL" id="VYQC01000005">
    <property type="protein sequence ID" value="KAA9046859.1"/>
    <property type="molecule type" value="Genomic_DNA"/>
</dbReference>
<evidence type="ECO:0000313" key="5">
    <source>
        <dbReference type="Proteomes" id="UP000434604"/>
    </source>
</evidence>
<evidence type="ECO:0000313" key="2">
    <source>
        <dbReference type="EMBL" id="KAB6149878.1"/>
    </source>
</evidence>
<reference evidence="4" key="1">
    <citation type="journal article" date="2018" name="J. Anim. Genet.">
        <title>Acquired interbacterial defense systems protect against interspecies antagonism in the human gut microbiome.</title>
        <authorList>
            <person name="Ross B.D."/>
            <person name="Verster A.J."/>
            <person name="Radey M.C."/>
            <person name="Schmidtke D.T."/>
            <person name="Pope C.E."/>
            <person name="Hoffman L.R."/>
            <person name="Hajjar A."/>
            <person name="Peterson S.B."/>
            <person name="Borenstein E."/>
            <person name="Mougous J."/>
        </authorList>
    </citation>
    <scope>NUCLEOTIDE SEQUENCE [LARGE SCALE GENOMIC DNA]</scope>
    <source>
        <strain evidence="4">H204</strain>
    </source>
</reference>
<dbReference type="RefSeq" id="WP_120144910.1">
    <property type="nucleotide sequence ID" value="NZ_CP041230.1"/>
</dbReference>
<dbReference type="InterPro" id="IPR011250">
    <property type="entry name" value="OMP/PagP_B-barrel"/>
</dbReference>
<organism evidence="2 5">
    <name type="scientific">Bacteroides xylanisolvens</name>
    <dbReference type="NCBI Taxonomy" id="371601"/>
    <lineage>
        <taxon>Bacteria</taxon>
        <taxon>Pseudomonadati</taxon>
        <taxon>Bacteroidota</taxon>
        <taxon>Bacteroidia</taxon>
        <taxon>Bacteroidales</taxon>
        <taxon>Bacteroidaceae</taxon>
        <taxon>Bacteroides</taxon>
    </lineage>
</organism>
<comment type="caution">
    <text evidence="2">The sequence shown here is derived from an EMBL/GenBank/DDBJ whole genome shotgun (WGS) entry which is preliminary data.</text>
</comment>
<dbReference type="SUPFAM" id="SSF56925">
    <property type="entry name" value="OMPA-like"/>
    <property type="match status" value="1"/>
</dbReference>